<feature type="domain" description="HTH lysR-type" evidence="5">
    <location>
        <begin position="1"/>
        <end position="44"/>
    </location>
</feature>
<evidence type="ECO:0000256" key="1">
    <source>
        <dbReference type="ARBA" id="ARBA00009437"/>
    </source>
</evidence>
<proteinExistence type="inferred from homology"/>
<dbReference type="KEGG" id="adin:H7849_05555"/>
<name>A0A7G8BLJ7_9BACT</name>
<dbReference type="GO" id="GO:0032993">
    <property type="term" value="C:protein-DNA complex"/>
    <property type="evidence" value="ECO:0007669"/>
    <property type="project" value="TreeGrafter"/>
</dbReference>
<dbReference type="Proteomes" id="UP000515312">
    <property type="component" value="Chromosome"/>
</dbReference>
<dbReference type="PROSITE" id="PS50931">
    <property type="entry name" value="HTH_LYSR"/>
    <property type="match status" value="1"/>
</dbReference>
<sequence length="58" mass="6506">MELRQVRYFVAVAETLSFRQASNHLHVSQPSLSVQIKQLEDELGNSSICVMTSRKGEG</sequence>
<keyword evidence="7" id="KW-1185">Reference proteome</keyword>
<protein>
    <submittedName>
        <fullName evidence="6">LysR family transcriptional regulator</fullName>
    </submittedName>
</protein>
<dbReference type="InterPro" id="IPR036390">
    <property type="entry name" value="WH_DNA-bd_sf"/>
</dbReference>
<dbReference type="InterPro" id="IPR000847">
    <property type="entry name" value="LysR_HTH_N"/>
</dbReference>
<dbReference type="PANTHER" id="PTHR30346:SF0">
    <property type="entry name" value="HCA OPERON TRANSCRIPTIONAL ACTIVATOR HCAR"/>
    <property type="match status" value="1"/>
</dbReference>
<evidence type="ECO:0000259" key="5">
    <source>
        <dbReference type="PROSITE" id="PS50931"/>
    </source>
</evidence>
<keyword evidence="3" id="KW-0238">DNA-binding</keyword>
<gene>
    <name evidence="6" type="ORF">H7849_05555</name>
</gene>
<evidence type="ECO:0000256" key="3">
    <source>
        <dbReference type="ARBA" id="ARBA00023125"/>
    </source>
</evidence>
<dbReference type="GO" id="GO:0003677">
    <property type="term" value="F:DNA binding"/>
    <property type="evidence" value="ECO:0007669"/>
    <property type="project" value="UniProtKB-KW"/>
</dbReference>
<dbReference type="Gene3D" id="1.10.10.10">
    <property type="entry name" value="Winged helix-like DNA-binding domain superfamily/Winged helix DNA-binding domain"/>
    <property type="match status" value="1"/>
</dbReference>
<dbReference type="GO" id="GO:0003700">
    <property type="term" value="F:DNA-binding transcription factor activity"/>
    <property type="evidence" value="ECO:0007669"/>
    <property type="project" value="InterPro"/>
</dbReference>
<keyword evidence="4" id="KW-0804">Transcription</keyword>
<organism evidence="6 7">
    <name type="scientific">Alloacidobacterium dinghuense</name>
    <dbReference type="NCBI Taxonomy" id="2763107"/>
    <lineage>
        <taxon>Bacteria</taxon>
        <taxon>Pseudomonadati</taxon>
        <taxon>Acidobacteriota</taxon>
        <taxon>Terriglobia</taxon>
        <taxon>Terriglobales</taxon>
        <taxon>Acidobacteriaceae</taxon>
        <taxon>Alloacidobacterium</taxon>
    </lineage>
</organism>
<reference evidence="6 7" key="1">
    <citation type="submission" date="2020-08" db="EMBL/GenBank/DDBJ databases">
        <title>Edaphobacter telluris sp. nov. and Acidobacterium dinghuensis sp. nov., two acidobacteria isolated from forest soil.</title>
        <authorList>
            <person name="Fu J."/>
            <person name="Qiu L."/>
        </authorList>
    </citation>
    <scope>NUCLEOTIDE SEQUENCE [LARGE SCALE GENOMIC DNA]</scope>
    <source>
        <strain evidence="6">4Y35</strain>
    </source>
</reference>
<evidence type="ECO:0000313" key="6">
    <source>
        <dbReference type="EMBL" id="QNI33417.1"/>
    </source>
</evidence>
<dbReference type="Pfam" id="PF00126">
    <property type="entry name" value="HTH_1"/>
    <property type="match status" value="1"/>
</dbReference>
<keyword evidence="2" id="KW-0805">Transcription regulation</keyword>
<dbReference type="RefSeq" id="WP_186744829.1">
    <property type="nucleotide sequence ID" value="NZ_CP060394.1"/>
</dbReference>
<comment type="similarity">
    <text evidence="1">Belongs to the LysR transcriptional regulatory family.</text>
</comment>
<dbReference type="InterPro" id="IPR036388">
    <property type="entry name" value="WH-like_DNA-bd_sf"/>
</dbReference>
<dbReference type="SUPFAM" id="SSF46785">
    <property type="entry name" value="Winged helix' DNA-binding domain"/>
    <property type="match status" value="1"/>
</dbReference>
<dbReference type="EMBL" id="CP060394">
    <property type="protein sequence ID" value="QNI33417.1"/>
    <property type="molecule type" value="Genomic_DNA"/>
</dbReference>
<dbReference type="PANTHER" id="PTHR30346">
    <property type="entry name" value="TRANSCRIPTIONAL DUAL REGULATOR HCAR-RELATED"/>
    <property type="match status" value="1"/>
</dbReference>
<dbReference type="AlphaFoldDB" id="A0A7G8BLJ7"/>
<evidence type="ECO:0000256" key="2">
    <source>
        <dbReference type="ARBA" id="ARBA00023015"/>
    </source>
</evidence>
<accession>A0A7G8BLJ7</accession>
<evidence type="ECO:0000256" key="4">
    <source>
        <dbReference type="ARBA" id="ARBA00023163"/>
    </source>
</evidence>
<evidence type="ECO:0000313" key="7">
    <source>
        <dbReference type="Proteomes" id="UP000515312"/>
    </source>
</evidence>